<feature type="domain" description="HTH merR-type" evidence="2">
    <location>
        <begin position="13"/>
        <end position="83"/>
    </location>
</feature>
<dbReference type="Proteomes" id="UP000067523">
    <property type="component" value="Chromosome"/>
</dbReference>
<dbReference type="CDD" id="cd01107">
    <property type="entry name" value="HTH_BmrR"/>
    <property type="match status" value="1"/>
</dbReference>
<accession>A0A0U2VLS1</accession>
<name>A0A0U2VLS1_9ENTE</name>
<dbReference type="STRING" id="118060.ATZ35_15020"/>
<dbReference type="Gene3D" id="1.10.1660.10">
    <property type="match status" value="1"/>
</dbReference>
<dbReference type="PANTHER" id="PTHR30204:SF96">
    <property type="entry name" value="CHROMOSOME-ANCHORING PROTEIN RACA"/>
    <property type="match status" value="1"/>
</dbReference>
<evidence type="ECO:0000259" key="2">
    <source>
        <dbReference type="PROSITE" id="PS50937"/>
    </source>
</evidence>
<dbReference type="Gene3D" id="3.20.80.10">
    <property type="entry name" value="Regulatory factor, effector binding domain"/>
    <property type="match status" value="1"/>
</dbReference>
<dbReference type="SMART" id="SM00422">
    <property type="entry name" value="HTH_MERR"/>
    <property type="match status" value="1"/>
</dbReference>
<dbReference type="PROSITE" id="PS00552">
    <property type="entry name" value="HTH_MERR_1"/>
    <property type="match status" value="1"/>
</dbReference>
<evidence type="ECO:0000256" key="1">
    <source>
        <dbReference type="ARBA" id="ARBA00023125"/>
    </source>
</evidence>
<dbReference type="PANTHER" id="PTHR30204">
    <property type="entry name" value="REDOX-CYCLING DRUG-SENSING TRANSCRIPTIONAL ACTIVATOR SOXR"/>
    <property type="match status" value="1"/>
</dbReference>
<evidence type="ECO:0000313" key="3">
    <source>
        <dbReference type="EMBL" id="ALS38412.1"/>
    </source>
</evidence>
<dbReference type="SUPFAM" id="SSF55136">
    <property type="entry name" value="Probable bacterial effector-binding domain"/>
    <property type="match status" value="1"/>
</dbReference>
<dbReference type="InterPro" id="IPR009061">
    <property type="entry name" value="DNA-bd_dom_put_sf"/>
</dbReference>
<organism evidence="3 4">
    <name type="scientific">Enterococcus rotai</name>
    <dbReference type="NCBI Taxonomy" id="118060"/>
    <lineage>
        <taxon>Bacteria</taxon>
        <taxon>Bacillati</taxon>
        <taxon>Bacillota</taxon>
        <taxon>Bacilli</taxon>
        <taxon>Lactobacillales</taxon>
        <taxon>Enterococcaceae</taxon>
        <taxon>Enterococcus</taxon>
    </lineage>
</organism>
<dbReference type="AlphaFoldDB" id="A0A0U2VLS1"/>
<dbReference type="PROSITE" id="PS50937">
    <property type="entry name" value="HTH_MERR_2"/>
    <property type="match status" value="1"/>
</dbReference>
<gene>
    <name evidence="3" type="ORF">ATZ35_15020</name>
</gene>
<dbReference type="SUPFAM" id="SSF46955">
    <property type="entry name" value="Putative DNA-binding domain"/>
    <property type="match status" value="1"/>
</dbReference>
<protein>
    <recommendedName>
        <fullName evidence="2">HTH merR-type domain-containing protein</fullName>
    </recommendedName>
</protein>
<dbReference type="Pfam" id="PF13411">
    <property type="entry name" value="MerR_1"/>
    <property type="match status" value="1"/>
</dbReference>
<keyword evidence="4" id="KW-1185">Reference proteome</keyword>
<reference evidence="4" key="1">
    <citation type="submission" date="2015-12" db="EMBL/GenBank/DDBJ databases">
        <authorList>
            <person name="Lauer A."/>
            <person name="Humrighouse B."/>
            <person name="Loparev V."/>
            <person name="Shewmaker P.L."/>
            <person name="Whitney A.M."/>
            <person name="McLaughlin R.W."/>
        </authorList>
    </citation>
    <scope>NUCLEOTIDE SEQUENCE [LARGE SCALE GENOMIC DNA]</scope>
    <source>
        <strain evidence="4">LMG 26678</strain>
    </source>
</reference>
<dbReference type="InterPro" id="IPR011256">
    <property type="entry name" value="Reg_factor_effector_dom_sf"/>
</dbReference>
<keyword evidence="1" id="KW-0238">DNA-binding</keyword>
<dbReference type="InterPro" id="IPR000551">
    <property type="entry name" value="MerR-type_HTH_dom"/>
</dbReference>
<dbReference type="GO" id="GO:0003677">
    <property type="term" value="F:DNA binding"/>
    <property type="evidence" value="ECO:0007669"/>
    <property type="project" value="UniProtKB-KW"/>
</dbReference>
<dbReference type="GO" id="GO:0003700">
    <property type="term" value="F:DNA-binding transcription factor activity"/>
    <property type="evidence" value="ECO:0007669"/>
    <property type="project" value="InterPro"/>
</dbReference>
<dbReference type="EMBL" id="CP013655">
    <property type="protein sequence ID" value="ALS38412.1"/>
    <property type="molecule type" value="Genomic_DNA"/>
</dbReference>
<proteinExistence type="predicted"/>
<dbReference type="RefSeq" id="WP_208927970.1">
    <property type="nucleotide sequence ID" value="NZ_CP013655.1"/>
</dbReference>
<sequence>MNNTKICKKTNQMYSIGEVAKLCNVSRKTLRFYEQLGLLKPDHVSEENSYRYYTEETMNSIPVIKYYKQMGFKLQEMKGVQHSGDYFFQENIFLTKLEELKLEERRIRNSYTAVSDWLGLIREGTLASENKLQSVNVKYFEQENYVFLEQEFCHNYMDAVINIPWVNYLEEQNCAITGPVILRFEDCEAGDFQCSKMMIMQKPIGVPNPKMPRRNIGGQMFLSSYHIGNLANLAQQYKKMQAWAKENNYQCKNEVYQRYVIDYWSTMNVDNFVVELLIPAEKIRV</sequence>
<dbReference type="InterPro" id="IPR047057">
    <property type="entry name" value="MerR_fam"/>
</dbReference>
<evidence type="ECO:0000313" key="4">
    <source>
        <dbReference type="Proteomes" id="UP000067523"/>
    </source>
</evidence>
<dbReference type="KEGG" id="erx:ATZ35_15020"/>